<reference evidence="2" key="2">
    <citation type="submission" date="2015-02" db="EMBL/GenBank/DDBJ databases">
        <authorList>
            <person name="Vasilyev I.Y."/>
            <person name="Siniagina M.N."/>
            <person name="Malanin S.Y."/>
            <person name="Boulygina E.A."/>
            <person name="Grygoryeva T.V."/>
            <person name="Yarullina D.R."/>
            <person name="Ilinskaya O.N."/>
        </authorList>
    </citation>
    <scope>NUCLEOTIDE SEQUENCE</scope>
    <source>
        <strain evidence="2">VKM Ac-1804</strain>
    </source>
</reference>
<dbReference type="PROSITE" id="PS51352">
    <property type="entry name" value="THIOREDOXIN_2"/>
    <property type="match status" value="1"/>
</dbReference>
<dbReference type="EMBL" id="JYFC01000003">
    <property type="protein sequence ID" value="KJC64291.1"/>
    <property type="molecule type" value="Genomic_DNA"/>
</dbReference>
<reference evidence="2 4" key="1">
    <citation type="journal article" date="2001" name="Int. J. Syst. Evol. Microbiol.">
        <title>Agreia bicolorata gen. nov., sp. nov., to accommodate actinobacteria isolated from narrow reed grass infected by the nematode Heteroanguina graminophila.</title>
        <authorList>
            <person name="Evtushenko L.I."/>
            <person name="Dorofeeva L.V."/>
            <person name="Dobrovolskaya T.G."/>
            <person name="Streshinskaya G.M."/>
            <person name="Subbotin S.A."/>
            <person name="Tiedje J.M."/>
        </authorList>
    </citation>
    <scope>NUCLEOTIDE SEQUENCE [LARGE SCALE GENOMIC DNA]</scope>
    <source>
        <strain evidence="2 4">VKM Ac-1804</strain>
    </source>
</reference>
<evidence type="ECO:0000259" key="1">
    <source>
        <dbReference type="PROSITE" id="PS51352"/>
    </source>
</evidence>
<evidence type="ECO:0000313" key="5">
    <source>
        <dbReference type="Proteomes" id="UP000189735"/>
    </source>
</evidence>
<reference evidence="5" key="3">
    <citation type="submission" date="2017-02" db="EMBL/GenBank/DDBJ databases">
        <authorList>
            <person name="Varghese N."/>
            <person name="Submissions S."/>
        </authorList>
    </citation>
    <scope>NUCLEOTIDE SEQUENCE [LARGE SCALE GENOMIC DNA]</scope>
    <source>
        <strain evidence="5">VKM Ac-2052</strain>
    </source>
</reference>
<dbReference type="SUPFAM" id="SSF52833">
    <property type="entry name" value="Thioredoxin-like"/>
    <property type="match status" value="1"/>
</dbReference>
<name>A0A1T4WQF4_9MICO</name>
<dbReference type="EMBL" id="FUYG01000001">
    <property type="protein sequence ID" value="SKA79602.1"/>
    <property type="molecule type" value="Genomic_DNA"/>
</dbReference>
<organism evidence="3 5">
    <name type="scientific">Agreia bicolorata</name>
    <dbReference type="NCBI Taxonomy" id="110935"/>
    <lineage>
        <taxon>Bacteria</taxon>
        <taxon>Bacillati</taxon>
        <taxon>Actinomycetota</taxon>
        <taxon>Actinomycetes</taxon>
        <taxon>Micrococcales</taxon>
        <taxon>Microbacteriaceae</taxon>
        <taxon>Agreia</taxon>
    </lineage>
</organism>
<dbReference type="GO" id="GO:0016209">
    <property type="term" value="F:antioxidant activity"/>
    <property type="evidence" value="ECO:0007669"/>
    <property type="project" value="InterPro"/>
</dbReference>
<keyword evidence="4" id="KW-1185">Reference proteome</keyword>
<feature type="domain" description="Thioredoxin" evidence="1">
    <location>
        <begin position="2"/>
        <end position="151"/>
    </location>
</feature>
<evidence type="ECO:0000313" key="3">
    <source>
        <dbReference type="EMBL" id="SKA79602.1"/>
    </source>
</evidence>
<protein>
    <submittedName>
        <fullName evidence="3">Peroxiredoxin</fullName>
    </submittedName>
</protein>
<dbReference type="AlphaFoldDB" id="A0A1T4WQF4"/>
<dbReference type="InterPro" id="IPR000866">
    <property type="entry name" value="AhpC/TSA"/>
</dbReference>
<reference evidence="3" key="4">
    <citation type="submission" date="2017-02" db="EMBL/GenBank/DDBJ databases">
        <authorList>
            <person name="Peterson S.W."/>
        </authorList>
    </citation>
    <scope>NUCLEOTIDE SEQUENCE [LARGE SCALE GENOMIC DNA]</scope>
    <source>
        <strain evidence="3">VKM Ac-2052</strain>
    </source>
</reference>
<dbReference type="Gene3D" id="3.40.30.10">
    <property type="entry name" value="Glutaredoxin"/>
    <property type="match status" value="1"/>
</dbReference>
<gene>
    <name evidence="3" type="ORF">SAMN06295879_0095</name>
    <name evidence="2" type="ORF">TZ00_07425</name>
</gene>
<dbReference type="InterPro" id="IPR036249">
    <property type="entry name" value="Thioredoxin-like_sf"/>
</dbReference>
<evidence type="ECO:0000313" key="4">
    <source>
        <dbReference type="Proteomes" id="UP000032503"/>
    </source>
</evidence>
<dbReference type="Proteomes" id="UP000189735">
    <property type="component" value="Unassembled WGS sequence"/>
</dbReference>
<accession>A0A1T4WQF4</accession>
<sequence>MSLEIGSTLTMQLRESDGPDLSLESYRGTDNVFIYFMRALSCAQCNAAVKTLSAQKAELEAAGVKVIVAVPEDAEAATAWKAKKGVPFPVVVGKDGTAHAEAGLLRKVFGAIQQSGGILLDKSGVVRYAHVSTNPGASYNRGELTAAIAAL</sequence>
<evidence type="ECO:0000313" key="2">
    <source>
        <dbReference type="EMBL" id="KJC64291.1"/>
    </source>
</evidence>
<dbReference type="RefSeq" id="WP_044440608.1">
    <property type="nucleotide sequence ID" value="NZ_FUYG01000001.1"/>
</dbReference>
<dbReference type="Pfam" id="PF00578">
    <property type="entry name" value="AhpC-TSA"/>
    <property type="match status" value="1"/>
</dbReference>
<dbReference type="Proteomes" id="UP000032503">
    <property type="component" value="Unassembled WGS sequence"/>
</dbReference>
<dbReference type="GO" id="GO:0016491">
    <property type="term" value="F:oxidoreductase activity"/>
    <property type="evidence" value="ECO:0007669"/>
    <property type="project" value="InterPro"/>
</dbReference>
<dbReference type="InterPro" id="IPR013766">
    <property type="entry name" value="Thioredoxin_domain"/>
</dbReference>
<proteinExistence type="predicted"/>